<comment type="caution">
    <text evidence="1">The sequence shown here is derived from an EMBL/GenBank/DDBJ whole genome shotgun (WGS) entry which is preliminary data.</text>
</comment>
<organism evidence="1 2">
    <name type="scientific">Melastoma candidum</name>
    <dbReference type="NCBI Taxonomy" id="119954"/>
    <lineage>
        <taxon>Eukaryota</taxon>
        <taxon>Viridiplantae</taxon>
        <taxon>Streptophyta</taxon>
        <taxon>Embryophyta</taxon>
        <taxon>Tracheophyta</taxon>
        <taxon>Spermatophyta</taxon>
        <taxon>Magnoliopsida</taxon>
        <taxon>eudicotyledons</taxon>
        <taxon>Gunneridae</taxon>
        <taxon>Pentapetalae</taxon>
        <taxon>rosids</taxon>
        <taxon>malvids</taxon>
        <taxon>Myrtales</taxon>
        <taxon>Melastomataceae</taxon>
        <taxon>Melastomatoideae</taxon>
        <taxon>Melastomateae</taxon>
        <taxon>Melastoma</taxon>
    </lineage>
</organism>
<accession>A0ACB9L3D9</accession>
<dbReference type="Proteomes" id="UP001057402">
    <property type="component" value="Chromosome 12"/>
</dbReference>
<dbReference type="EMBL" id="CM042891">
    <property type="protein sequence ID" value="KAI4304316.1"/>
    <property type="molecule type" value="Genomic_DNA"/>
</dbReference>
<protein>
    <submittedName>
        <fullName evidence="1">Uncharacterized protein</fullName>
    </submittedName>
</protein>
<proteinExistence type="predicted"/>
<evidence type="ECO:0000313" key="1">
    <source>
        <dbReference type="EMBL" id="KAI4304316.1"/>
    </source>
</evidence>
<reference evidence="2" key="1">
    <citation type="journal article" date="2023" name="Front. Plant Sci.">
        <title>Chromosomal-level genome assembly of Melastoma candidum provides insights into trichome evolution.</title>
        <authorList>
            <person name="Zhong Y."/>
            <person name="Wu W."/>
            <person name="Sun C."/>
            <person name="Zou P."/>
            <person name="Liu Y."/>
            <person name="Dai S."/>
            <person name="Zhou R."/>
        </authorList>
    </citation>
    <scope>NUCLEOTIDE SEQUENCE [LARGE SCALE GENOMIC DNA]</scope>
</reference>
<name>A0ACB9L3D9_9MYRT</name>
<sequence>MENQATPFSGQSQTPGTGLTGNNMTSMLPGQIPSGIFTSMLKLENGNYPLWKGQVLAAVIAGGLEDFIFGRLESPSQYLDDNMLIINPEYKEWQRSDKIVMSLLFSSLTAEPLSQVVGCKTSCEVWELLKQRYESTFTARVVNLRTQMQQLRKDGRSMQQYLSSLKSLSDQLSAIGEPVKYKDYVWYMLEGLSAEYDAVVTAVYSRPDQPCVEEVQNLLLSFDMRLERRQALESFVPQPHKPILAFWVVPLPDHNPT</sequence>
<gene>
    <name evidence="1" type="ORF">MLD38_039846</name>
</gene>
<evidence type="ECO:0000313" key="2">
    <source>
        <dbReference type="Proteomes" id="UP001057402"/>
    </source>
</evidence>
<keyword evidence="2" id="KW-1185">Reference proteome</keyword>